<accession>H5TCM4</accession>
<sequence length="48" mass="5568">MIFAKLAALTLGQRIIYFTVLRQSFTLCNLPVYKLNMSIFNELPLFTL</sequence>
<name>H5TCM4_9ALTE</name>
<evidence type="ECO:0000313" key="1">
    <source>
        <dbReference type="EMBL" id="GAB56051.1"/>
    </source>
</evidence>
<dbReference type="Proteomes" id="UP000053586">
    <property type="component" value="Unassembled WGS sequence"/>
</dbReference>
<dbReference type="AlphaFoldDB" id="H5TCM4"/>
<comment type="caution">
    <text evidence="1">The sequence shown here is derived from an EMBL/GenBank/DDBJ whole genome shotgun (WGS) entry which is preliminary data.</text>
</comment>
<reference evidence="1 2" key="2">
    <citation type="journal article" date="2017" name="Antonie Van Leeuwenhoek">
        <title>Rhizobium rhizosphaerae sp. nov., a novel species isolated from rice rhizosphere.</title>
        <authorList>
            <person name="Zhao J.J."/>
            <person name="Zhang J."/>
            <person name="Zhang R.J."/>
            <person name="Zhang C.W."/>
            <person name="Yin H.Q."/>
            <person name="Zhang X.X."/>
        </authorList>
    </citation>
    <scope>NUCLEOTIDE SEQUENCE [LARGE SCALE GENOMIC DNA]</scope>
    <source>
        <strain evidence="1 2">ACAM 611</strain>
    </source>
</reference>
<organism evidence="1 2">
    <name type="scientific">Glaciecola punicea ACAM 611</name>
    <dbReference type="NCBI Taxonomy" id="1121923"/>
    <lineage>
        <taxon>Bacteria</taxon>
        <taxon>Pseudomonadati</taxon>
        <taxon>Pseudomonadota</taxon>
        <taxon>Gammaproteobacteria</taxon>
        <taxon>Alteromonadales</taxon>
        <taxon>Alteromonadaceae</taxon>
        <taxon>Glaciecola</taxon>
    </lineage>
</organism>
<reference evidence="1 2" key="1">
    <citation type="journal article" date="2012" name="J. Bacteriol.">
        <title>Genome sequence of proteorhodopsin-containing sea ice bacterium Glaciecola punicea ACAM 611T.</title>
        <authorList>
            <person name="Qin Q.-L."/>
            <person name="Xie B.-B."/>
            <person name="Shu Y.-L."/>
            <person name="Rong J.-C."/>
            <person name="Zhao D.-L."/>
            <person name="Zhang X.-Y."/>
            <person name="Chen X.-L."/>
            <person name="Zhou B.-C."/>
            <person name="Zhanga Y.-Z."/>
        </authorList>
    </citation>
    <scope>NUCLEOTIDE SEQUENCE [LARGE SCALE GENOMIC DNA]</scope>
    <source>
        <strain evidence="1 2">ACAM 611</strain>
    </source>
</reference>
<keyword evidence="2" id="KW-1185">Reference proteome</keyword>
<proteinExistence type="predicted"/>
<protein>
    <submittedName>
        <fullName evidence="1">Uncharacterized protein</fullName>
    </submittedName>
</protein>
<dbReference type="EMBL" id="BAET01000020">
    <property type="protein sequence ID" value="GAB56051.1"/>
    <property type="molecule type" value="Genomic_DNA"/>
</dbReference>
<gene>
    <name evidence="1" type="ORF">GPUN_1936</name>
</gene>
<evidence type="ECO:0000313" key="2">
    <source>
        <dbReference type="Proteomes" id="UP000053586"/>
    </source>
</evidence>